<organism evidence="9 10">
    <name type="scientific">Allomyces macrogynus (strain ATCC 38327)</name>
    <name type="common">Allomyces javanicus var. macrogynus</name>
    <dbReference type="NCBI Taxonomy" id="578462"/>
    <lineage>
        <taxon>Eukaryota</taxon>
        <taxon>Fungi</taxon>
        <taxon>Fungi incertae sedis</taxon>
        <taxon>Blastocladiomycota</taxon>
        <taxon>Blastocladiomycetes</taxon>
        <taxon>Blastocladiales</taxon>
        <taxon>Blastocladiaceae</taxon>
        <taxon>Allomyces</taxon>
    </lineage>
</organism>
<evidence type="ECO:0000313" key="9">
    <source>
        <dbReference type="EMBL" id="KNE70594.1"/>
    </source>
</evidence>
<sequence length="888" mass="94821">MATAAAIARVTSRFEGAVGQAMTALPPKVKKFLTNIRKGENMELKSELNSEYRDRRKEAVKRVIANMTVGKDVSGLFADVLKCMQTDDLELKKLVYLYLMNYARTQPELVILAVNSFVKDADDPNPLIRALAVRTMGCLRAEKIVDYLMEPLRKTLKDNDPYVRKTAAICVAKMFDLKPQLTVDNGFVTMLQDLLSDANPMVVANAVAALREIQENPRNKDTVFVINGMILHKLLAALNECTEWGQIFILESLAEYVPRDITEIKTIMERVLPRLSHANASVVLGAVRVLLLSMDRLNGAEPELVTTVVRKLSPPLVSLLAATPEMTYVALRNIELVLQKRPDVLANEIKVFFCKYNDPQYVKMEKLDIMMRLTSDRNVDVVLHELKEYANEVDVEFVRKAIRAIGTCAIKIEAAAEPCVGTLLDLIRTRVSHVVQEAMVVVKDIFRKYPGRYEGIIPVLCEHLDVLDEEEARAALLWMVGEYADRIANASDLLQVFVDGFKDEHMTVQLQLLTATIKCFLRRPEAQPLVQQVLQLATASDLPDLRDRAFVYWRLLSSGASVAAVMGPCPPIEYEAAEQLSPALLAELTQNLGSLAAVWQKPVSTVSPAKALAGVRGAGGDDEDEDEDPVSTMGGGGSVSSPAAGTSTVSAAAVAQQEPVPNLLDLDFDLMAPLPPPSNSTSVGGSTAASPMPAAIPPPASLLDLLGSSPPMAVAAPNAGVGMNSLAGLSTSPILGASPSQGLSPASPTSAQPTKSVLLSKEQGNGLEILGAFTGGPPSNAAQPSWTLELVNHSAVPLADFAIQLNTNALGLAPAQPLASVMTAPIVPANGGRVAAVLPLTVGNAAMRSAGGAVTDQVQAAVKSSAGIVYFAGAVPVAWMAAAGVGAV</sequence>
<dbReference type="Gene3D" id="2.60.40.1150">
    <property type="match status" value="1"/>
</dbReference>
<dbReference type="InterPro" id="IPR011989">
    <property type="entry name" value="ARM-like"/>
</dbReference>
<dbReference type="EMBL" id="GG745367">
    <property type="protein sequence ID" value="KNE70594.1"/>
    <property type="molecule type" value="Genomic_DNA"/>
</dbReference>
<comment type="similarity">
    <text evidence="2 6">Belongs to the adaptor complexes large subunit family.</text>
</comment>
<keyword evidence="5 6" id="KW-0472">Membrane</keyword>
<reference evidence="10" key="2">
    <citation type="submission" date="2009-11" db="EMBL/GenBank/DDBJ databases">
        <title>The Genome Sequence of Allomyces macrogynus strain ATCC 38327.</title>
        <authorList>
            <consortium name="The Broad Institute Genome Sequencing Platform"/>
            <person name="Russ C."/>
            <person name="Cuomo C."/>
            <person name="Shea T."/>
            <person name="Young S.K."/>
            <person name="Zeng Q."/>
            <person name="Koehrsen M."/>
            <person name="Haas B."/>
            <person name="Borodovsky M."/>
            <person name="Guigo R."/>
            <person name="Alvarado L."/>
            <person name="Berlin A."/>
            <person name="Borenstein D."/>
            <person name="Chen Z."/>
            <person name="Engels R."/>
            <person name="Freedman E."/>
            <person name="Gellesch M."/>
            <person name="Goldberg J."/>
            <person name="Griggs A."/>
            <person name="Gujja S."/>
            <person name="Heiman D."/>
            <person name="Hepburn T."/>
            <person name="Howarth C."/>
            <person name="Jen D."/>
            <person name="Larson L."/>
            <person name="Lewis B."/>
            <person name="Mehta T."/>
            <person name="Park D."/>
            <person name="Pearson M."/>
            <person name="Roberts A."/>
            <person name="Saif S."/>
            <person name="Shenoy N."/>
            <person name="Sisk P."/>
            <person name="Stolte C."/>
            <person name="Sykes S."/>
            <person name="Walk T."/>
            <person name="White J."/>
            <person name="Yandava C."/>
            <person name="Burger G."/>
            <person name="Gray M.W."/>
            <person name="Holland P.W.H."/>
            <person name="King N."/>
            <person name="Lang F.B.F."/>
            <person name="Roger A.J."/>
            <person name="Ruiz-Trillo I."/>
            <person name="Lander E."/>
            <person name="Nusbaum C."/>
        </authorList>
    </citation>
    <scope>NUCLEOTIDE SEQUENCE [LARGE SCALE GENOMIC DNA]</scope>
    <source>
        <strain evidence="10">ATCC 38327</strain>
    </source>
</reference>
<feature type="compositionally biased region" description="Acidic residues" evidence="7">
    <location>
        <begin position="620"/>
        <end position="629"/>
    </location>
</feature>
<dbReference type="AlphaFoldDB" id="A0A0L0T7R4"/>
<dbReference type="Gene3D" id="1.25.10.10">
    <property type="entry name" value="Leucine-rich Repeat Variant"/>
    <property type="match status" value="1"/>
</dbReference>
<comment type="function">
    <text evidence="6">Adaptins are components of the adaptor complexes which link clathrin to receptors in coated vesicles. Clathrin-associated protein complexes are believed to interact with the cytoplasmic tails of membrane proteins, leading to their selection and concentration.</text>
</comment>
<dbReference type="GO" id="GO:0012505">
    <property type="term" value="C:endomembrane system"/>
    <property type="evidence" value="ECO:0007669"/>
    <property type="project" value="UniProtKB-SubCell"/>
</dbReference>
<evidence type="ECO:0000256" key="2">
    <source>
        <dbReference type="ARBA" id="ARBA00006613"/>
    </source>
</evidence>
<dbReference type="InterPro" id="IPR016342">
    <property type="entry name" value="AP_complex_bsu_1_2_4"/>
</dbReference>
<dbReference type="STRING" id="578462.A0A0L0T7R4"/>
<evidence type="ECO:0000256" key="6">
    <source>
        <dbReference type="PIRNR" id="PIRNR002291"/>
    </source>
</evidence>
<dbReference type="eggNOG" id="KOG1061">
    <property type="taxonomic scope" value="Eukaryota"/>
</dbReference>
<keyword evidence="3 6" id="KW-0813">Transport</keyword>
<keyword evidence="10" id="KW-1185">Reference proteome</keyword>
<keyword evidence="4 6" id="KW-0653">Protein transport</keyword>
<proteinExistence type="inferred from homology"/>
<evidence type="ECO:0000256" key="4">
    <source>
        <dbReference type="ARBA" id="ARBA00022927"/>
    </source>
</evidence>
<accession>A0A0L0T7R4</accession>
<dbReference type="InterPro" id="IPR013041">
    <property type="entry name" value="Clathrin_app_Ig-like_sf"/>
</dbReference>
<evidence type="ECO:0000256" key="1">
    <source>
        <dbReference type="ARBA" id="ARBA00004308"/>
    </source>
</evidence>
<feature type="domain" description="Clathrin/coatomer adaptor adaptin-like N-terminal" evidence="8">
    <location>
        <begin position="38"/>
        <end position="559"/>
    </location>
</feature>
<protein>
    <recommendedName>
        <fullName evidence="6">AP complex subunit beta</fullName>
    </recommendedName>
</protein>
<dbReference type="VEuPathDB" id="FungiDB:AMAG_15355"/>
<evidence type="ECO:0000313" key="10">
    <source>
        <dbReference type="Proteomes" id="UP000054350"/>
    </source>
</evidence>
<dbReference type="SUPFAM" id="SSF49348">
    <property type="entry name" value="Clathrin adaptor appendage domain"/>
    <property type="match status" value="1"/>
</dbReference>
<dbReference type="InterPro" id="IPR016024">
    <property type="entry name" value="ARM-type_fold"/>
</dbReference>
<gene>
    <name evidence="9" type="ORF">AMAG_15355</name>
</gene>
<feature type="region of interest" description="Disordered" evidence="7">
    <location>
        <begin position="614"/>
        <end position="644"/>
    </location>
</feature>
<dbReference type="PIRSF" id="PIRSF002291">
    <property type="entry name" value="AP_complex_beta"/>
    <property type="match status" value="1"/>
</dbReference>
<dbReference type="InterPro" id="IPR002553">
    <property type="entry name" value="Clathrin/coatomer_adapt-like_N"/>
</dbReference>
<name>A0A0L0T7R4_ALLM3</name>
<dbReference type="OMA" id="ICERVIN"/>
<dbReference type="Proteomes" id="UP000054350">
    <property type="component" value="Unassembled WGS sequence"/>
</dbReference>
<evidence type="ECO:0000256" key="3">
    <source>
        <dbReference type="ARBA" id="ARBA00022448"/>
    </source>
</evidence>
<comment type="subcellular location">
    <subcellularLocation>
        <location evidence="1">Endomembrane system</location>
    </subcellularLocation>
</comment>
<reference evidence="9 10" key="1">
    <citation type="submission" date="2009-11" db="EMBL/GenBank/DDBJ databases">
        <title>Annotation of Allomyces macrogynus ATCC 38327.</title>
        <authorList>
            <consortium name="The Broad Institute Genome Sequencing Platform"/>
            <person name="Russ C."/>
            <person name="Cuomo C."/>
            <person name="Burger G."/>
            <person name="Gray M.W."/>
            <person name="Holland P.W.H."/>
            <person name="King N."/>
            <person name="Lang F.B.F."/>
            <person name="Roger A.J."/>
            <person name="Ruiz-Trillo I."/>
            <person name="Young S.K."/>
            <person name="Zeng Q."/>
            <person name="Gargeya S."/>
            <person name="Fitzgerald M."/>
            <person name="Haas B."/>
            <person name="Abouelleil A."/>
            <person name="Alvarado L."/>
            <person name="Arachchi H.M."/>
            <person name="Berlin A."/>
            <person name="Chapman S.B."/>
            <person name="Gearin G."/>
            <person name="Goldberg J."/>
            <person name="Griggs A."/>
            <person name="Gujja S."/>
            <person name="Hansen M."/>
            <person name="Heiman D."/>
            <person name="Howarth C."/>
            <person name="Larimer J."/>
            <person name="Lui A."/>
            <person name="MacDonald P.J.P."/>
            <person name="McCowen C."/>
            <person name="Montmayeur A."/>
            <person name="Murphy C."/>
            <person name="Neiman D."/>
            <person name="Pearson M."/>
            <person name="Priest M."/>
            <person name="Roberts A."/>
            <person name="Saif S."/>
            <person name="Shea T."/>
            <person name="Sisk P."/>
            <person name="Stolte C."/>
            <person name="Sykes S."/>
            <person name="Wortman J."/>
            <person name="Nusbaum C."/>
            <person name="Birren B."/>
        </authorList>
    </citation>
    <scope>NUCLEOTIDE SEQUENCE [LARGE SCALE GENOMIC DNA]</scope>
    <source>
        <strain evidence="9 10">ATCC 38327</strain>
    </source>
</reference>
<dbReference type="GO" id="GO:0006886">
    <property type="term" value="P:intracellular protein transport"/>
    <property type="evidence" value="ECO:0007669"/>
    <property type="project" value="InterPro"/>
</dbReference>
<evidence type="ECO:0000259" key="8">
    <source>
        <dbReference type="Pfam" id="PF01602"/>
    </source>
</evidence>
<dbReference type="SUPFAM" id="SSF48371">
    <property type="entry name" value="ARM repeat"/>
    <property type="match status" value="1"/>
</dbReference>
<dbReference type="GO" id="GO:0016192">
    <property type="term" value="P:vesicle-mediated transport"/>
    <property type="evidence" value="ECO:0007669"/>
    <property type="project" value="InterPro"/>
</dbReference>
<dbReference type="GO" id="GO:0030276">
    <property type="term" value="F:clathrin binding"/>
    <property type="evidence" value="ECO:0007669"/>
    <property type="project" value="InterPro"/>
</dbReference>
<dbReference type="InterPro" id="IPR026739">
    <property type="entry name" value="AP_beta"/>
</dbReference>
<evidence type="ECO:0000256" key="7">
    <source>
        <dbReference type="SAM" id="MobiDB-lite"/>
    </source>
</evidence>
<dbReference type="InterPro" id="IPR013037">
    <property type="entry name" value="Clathrin_b-adaptin_app_Ig-like"/>
</dbReference>
<dbReference type="Pfam" id="PF01602">
    <property type="entry name" value="Adaptin_N"/>
    <property type="match status" value="1"/>
</dbReference>
<evidence type="ECO:0000256" key="5">
    <source>
        <dbReference type="ARBA" id="ARBA00023136"/>
    </source>
</evidence>
<dbReference type="PANTHER" id="PTHR11134">
    <property type="entry name" value="ADAPTOR COMPLEX SUBUNIT BETA FAMILY MEMBER"/>
    <property type="match status" value="1"/>
</dbReference>
<dbReference type="GO" id="GO:0030117">
    <property type="term" value="C:membrane coat"/>
    <property type="evidence" value="ECO:0007669"/>
    <property type="project" value="InterPro"/>
</dbReference>
<dbReference type="OrthoDB" id="10254310at2759"/>